<proteinExistence type="predicted"/>
<gene>
    <name evidence="7" type="ORF">CHS0354_006270</name>
</gene>
<sequence>MIASTSVPKSTKKRHYYSVSSIYLGKSVDNKTIILHKFPADERLRKAWMRCIKIVMPQFAYNIHDCLCSAHFLAGKFTQEHNFPSVFNMRLKRKIFAAFH</sequence>
<keyword evidence="1" id="KW-0479">Metal-binding</keyword>
<reference evidence="7" key="2">
    <citation type="journal article" date="2021" name="Genome Biol. Evol.">
        <title>Developing a high-quality reference genome for a parasitic bivalve with doubly uniparental inheritance (Bivalvia: Unionida).</title>
        <authorList>
            <person name="Smith C.H."/>
        </authorList>
    </citation>
    <scope>NUCLEOTIDE SEQUENCE</scope>
    <source>
        <strain evidence="7">CHS0354</strain>
        <tissue evidence="7">Mantle</tissue>
    </source>
</reference>
<evidence type="ECO:0000313" key="8">
    <source>
        <dbReference type="Proteomes" id="UP001195483"/>
    </source>
</evidence>
<dbReference type="PROSITE" id="PS50950">
    <property type="entry name" value="ZF_THAP"/>
    <property type="match status" value="1"/>
</dbReference>
<keyword evidence="4 5" id="KW-0238">DNA-binding</keyword>
<evidence type="ECO:0000313" key="7">
    <source>
        <dbReference type="EMBL" id="KAK3594581.1"/>
    </source>
</evidence>
<dbReference type="GO" id="GO:0003677">
    <property type="term" value="F:DNA binding"/>
    <property type="evidence" value="ECO:0007669"/>
    <property type="project" value="UniProtKB-UniRule"/>
</dbReference>
<dbReference type="EMBL" id="JAEAOA010000437">
    <property type="protein sequence ID" value="KAK3594581.1"/>
    <property type="molecule type" value="Genomic_DNA"/>
</dbReference>
<organism evidence="7 8">
    <name type="scientific">Potamilus streckersoni</name>
    <dbReference type="NCBI Taxonomy" id="2493646"/>
    <lineage>
        <taxon>Eukaryota</taxon>
        <taxon>Metazoa</taxon>
        <taxon>Spiralia</taxon>
        <taxon>Lophotrochozoa</taxon>
        <taxon>Mollusca</taxon>
        <taxon>Bivalvia</taxon>
        <taxon>Autobranchia</taxon>
        <taxon>Heteroconchia</taxon>
        <taxon>Palaeoheterodonta</taxon>
        <taxon>Unionida</taxon>
        <taxon>Unionoidea</taxon>
        <taxon>Unionidae</taxon>
        <taxon>Ambleminae</taxon>
        <taxon>Lampsilini</taxon>
        <taxon>Potamilus</taxon>
    </lineage>
</organism>
<name>A0AAE0SMU2_9BIVA</name>
<protein>
    <recommendedName>
        <fullName evidence="6">THAP-type domain-containing protein</fullName>
    </recommendedName>
</protein>
<keyword evidence="3" id="KW-0862">Zinc</keyword>
<dbReference type="InterPro" id="IPR038441">
    <property type="entry name" value="THAP_Znf_sf"/>
</dbReference>
<dbReference type="GO" id="GO:0008270">
    <property type="term" value="F:zinc ion binding"/>
    <property type="evidence" value="ECO:0007669"/>
    <property type="project" value="UniProtKB-KW"/>
</dbReference>
<dbReference type="Proteomes" id="UP001195483">
    <property type="component" value="Unassembled WGS sequence"/>
</dbReference>
<keyword evidence="2 5" id="KW-0863">Zinc-finger</keyword>
<dbReference type="Gene3D" id="6.20.210.20">
    <property type="entry name" value="THAP domain"/>
    <property type="match status" value="1"/>
</dbReference>
<dbReference type="InterPro" id="IPR006612">
    <property type="entry name" value="THAP_Znf"/>
</dbReference>
<evidence type="ECO:0000256" key="2">
    <source>
        <dbReference type="ARBA" id="ARBA00022771"/>
    </source>
</evidence>
<comment type="caution">
    <text evidence="7">The sequence shown here is derived from an EMBL/GenBank/DDBJ whole genome shotgun (WGS) entry which is preliminary data.</text>
</comment>
<evidence type="ECO:0000256" key="3">
    <source>
        <dbReference type="ARBA" id="ARBA00022833"/>
    </source>
</evidence>
<keyword evidence="8" id="KW-1185">Reference proteome</keyword>
<evidence type="ECO:0000259" key="6">
    <source>
        <dbReference type="PROSITE" id="PS50950"/>
    </source>
</evidence>
<dbReference type="Pfam" id="PF05485">
    <property type="entry name" value="THAP"/>
    <property type="match status" value="1"/>
</dbReference>
<evidence type="ECO:0000256" key="4">
    <source>
        <dbReference type="ARBA" id="ARBA00023125"/>
    </source>
</evidence>
<evidence type="ECO:0000256" key="1">
    <source>
        <dbReference type="ARBA" id="ARBA00022723"/>
    </source>
</evidence>
<evidence type="ECO:0000256" key="5">
    <source>
        <dbReference type="PROSITE-ProRule" id="PRU00309"/>
    </source>
</evidence>
<reference evidence="7" key="3">
    <citation type="submission" date="2023-05" db="EMBL/GenBank/DDBJ databases">
        <authorList>
            <person name="Smith C.H."/>
        </authorList>
    </citation>
    <scope>NUCLEOTIDE SEQUENCE</scope>
    <source>
        <strain evidence="7">CHS0354</strain>
        <tissue evidence="7">Mantle</tissue>
    </source>
</reference>
<reference evidence="7" key="1">
    <citation type="journal article" date="2021" name="Genome Biol. Evol.">
        <title>A High-Quality Reference Genome for a Parasitic Bivalve with Doubly Uniparental Inheritance (Bivalvia: Unionida).</title>
        <authorList>
            <person name="Smith C.H."/>
        </authorList>
    </citation>
    <scope>NUCLEOTIDE SEQUENCE</scope>
    <source>
        <strain evidence="7">CHS0354</strain>
    </source>
</reference>
<accession>A0AAE0SMU2</accession>
<feature type="domain" description="THAP-type" evidence="6">
    <location>
        <begin position="1"/>
        <end position="87"/>
    </location>
</feature>
<dbReference type="SUPFAM" id="SSF57716">
    <property type="entry name" value="Glucocorticoid receptor-like (DNA-binding domain)"/>
    <property type="match status" value="1"/>
</dbReference>
<dbReference type="AlphaFoldDB" id="A0AAE0SMU2"/>